<dbReference type="GO" id="GO:0016810">
    <property type="term" value="F:hydrolase activity, acting on carbon-nitrogen (but not peptide) bonds"/>
    <property type="evidence" value="ECO:0007669"/>
    <property type="project" value="InterPro"/>
</dbReference>
<reference evidence="2 3" key="1">
    <citation type="submission" date="2016-10" db="EMBL/GenBank/DDBJ databases">
        <authorList>
            <person name="de Groot N.N."/>
        </authorList>
    </citation>
    <scope>NUCLEOTIDE SEQUENCE [LARGE SCALE GENOMIC DNA]</scope>
    <source>
        <strain evidence="2 3">DSM 21800</strain>
    </source>
</reference>
<dbReference type="SUPFAM" id="SSF51338">
    <property type="entry name" value="Composite domain of metallo-dependent hydrolases"/>
    <property type="match status" value="1"/>
</dbReference>
<evidence type="ECO:0000313" key="2">
    <source>
        <dbReference type="EMBL" id="SDT45693.1"/>
    </source>
</evidence>
<dbReference type="SUPFAM" id="SSF51556">
    <property type="entry name" value="Metallo-dependent hydrolases"/>
    <property type="match status" value="1"/>
</dbReference>
<protein>
    <submittedName>
        <fullName evidence="2">Imidazolonepropionase</fullName>
    </submittedName>
</protein>
<evidence type="ECO:0000259" key="1">
    <source>
        <dbReference type="Pfam" id="PF01979"/>
    </source>
</evidence>
<dbReference type="OrthoDB" id="9776455at2"/>
<feature type="domain" description="Amidohydrolase-related" evidence="1">
    <location>
        <begin position="56"/>
        <end position="399"/>
    </location>
</feature>
<evidence type="ECO:0000313" key="3">
    <source>
        <dbReference type="Proteomes" id="UP000199103"/>
    </source>
</evidence>
<dbReference type="EMBL" id="LT629772">
    <property type="protein sequence ID" value="SDT45693.1"/>
    <property type="molecule type" value="Genomic_DNA"/>
</dbReference>
<dbReference type="InterPro" id="IPR011059">
    <property type="entry name" value="Metal-dep_hydrolase_composite"/>
</dbReference>
<dbReference type="InterPro" id="IPR057744">
    <property type="entry name" value="OTAase-like"/>
</dbReference>
<dbReference type="InterPro" id="IPR051781">
    <property type="entry name" value="Metallo-dep_Hydrolase"/>
</dbReference>
<dbReference type="Gene3D" id="3.20.20.140">
    <property type="entry name" value="Metal-dependent hydrolases"/>
    <property type="match status" value="1"/>
</dbReference>
<accession>A0A1H2AI91</accession>
<sequence>MITRIVNATVLDLAADQTTLEPDRQVVIEDEAIVAVERSGTAPSAEERVFDAGGRVLMPGLIDGHVHVTAWNADLLAGAEVAPSYAAIRSAGLMRAMLDRGFTTVRDTGGADFGLARAIDEHRIPGPRLIFGGKALSQTGGHGDARSAGRQAALDDCCNALGQVADGVDEVYRTARNEIRRGAQHIKIMLGGGVASPTDKVSDLQYSPEEISAAVRVASNAGKYVAGHAYTTEAVRLGLELGVRSIEHGNLMDPSVFELFEQHDAYYVPTLSAYDAMAAAGAEVGLSAENLEKNQIVVEAGLRTLEAADRAGLKIVLGTDLLGSLQVHQSKEFLLRREVQSAEAILRSATTVAAELIGQQGNLGVIAPGASADLLVVDGNPLEDIGLLADPTRSIALLISRGRVHTDHLTSA</sequence>
<dbReference type="Proteomes" id="UP000199103">
    <property type="component" value="Chromosome I"/>
</dbReference>
<gene>
    <name evidence="2" type="ORF">SAMN04489812_5962</name>
</gene>
<name>A0A1H2AI91_9ACTN</name>
<dbReference type="Pfam" id="PF01979">
    <property type="entry name" value="Amidohydro_1"/>
    <property type="match status" value="1"/>
</dbReference>
<dbReference type="RefSeq" id="WP_091530959.1">
    <property type="nucleotide sequence ID" value="NZ_LT629772.1"/>
</dbReference>
<dbReference type="STRING" id="630515.SAMN04489812_5962"/>
<proteinExistence type="predicted"/>
<organism evidence="2 3">
    <name type="scientific">Microlunatus soli</name>
    <dbReference type="NCBI Taxonomy" id="630515"/>
    <lineage>
        <taxon>Bacteria</taxon>
        <taxon>Bacillati</taxon>
        <taxon>Actinomycetota</taxon>
        <taxon>Actinomycetes</taxon>
        <taxon>Propionibacteriales</taxon>
        <taxon>Propionibacteriaceae</taxon>
        <taxon>Microlunatus</taxon>
    </lineage>
</organism>
<dbReference type="InterPro" id="IPR006680">
    <property type="entry name" value="Amidohydro-rel"/>
</dbReference>
<dbReference type="PANTHER" id="PTHR43135">
    <property type="entry name" value="ALPHA-D-RIBOSE 1-METHYLPHOSPHONATE 5-TRIPHOSPHATE DIPHOSPHATASE"/>
    <property type="match status" value="1"/>
</dbReference>
<dbReference type="PANTHER" id="PTHR43135:SF3">
    <property type="entry name" value="ALPHA-D-RIBOSE 1-METHYLPHOSPHONATE 5-TRIPHOSPHATE DIPHOSPHATASE"/>
    <property type="match status" value="1"/>
</dbReference>
<dbReference type="InterPro" id="IPR032466">
    <property type="entry name" value="Metal_Hydrolase"/>
</dbReference>
<dbReference type="AlphaFoldDB" id="A0A1H2AI91"/>
<dbReference type="Gene3D" id="2.30.40.10">
    <property type="entry name" value="Urease, subunit C, domain 1"/>
    <property type="match status" value="1"/>
</dbReference>
<dbReference type="CDD" id="cd01299">
    <property type="entry name" value="Met_dep_hydrolase_A"/>
    <property type="match status" value="1"/>
</dbReference>
<keyword evidence="3" id="KW-1185">Reference proteome</keyword>